<dbReference type="SUPFAM" id="SSF54909">
    <property type="entry name" value="Dimeric alpha+beta barrel"/>
    <property type="match status" value="1"/>
</dbReference>
<dbReference type="Pfam" id="PF07978">
    <property type="entry name" value="NIPSNAP"/>
    <property type="match status" value="1"/>
</dbReference>
<sequence length="225" mass="24555">MTNADVPLVELRRYALHPGTRDEMIRIFERELMEGQEAAGMRLLGQFRDLDDPDTFVWLRGFRDMASRYDALWEFYTGPVWKAHKDPVNATMISSDDVLLLRPYGADGHLPAMAATRPPREATTPPGGLVVATTYPVADPEAAAARFTAEVGAEAVEGRFVTDPTPNTYKWLPVRGDASVFVTFARFADAAAYGAGGVPAWEPPGLTGPVRVARLAPTARSPRPA</sequence>
<evidence type="ECO:0000313" key="2">
    <source>
        <dbReference type="EMBL" id="CAA9272580.1"/>
    </source>
</evidence>
<dbReference type="InterPro" id="IPR012577">
    <property type="entry name" value="NIPSNAP"/>
</dbReference>
<accession>A0A6J4J8S7</accession>
<dbReference type="EMBL" id="CADCTP010000275">
    <property type="protein sequence ID" value="CAA9272580.1"/>
    <property type="molecule type" value="Genomic_DNA"/>
</dbReference>
<name>A0A6J4J8S7_9ACTN</name>
<organism evidence="2">
    <name type="scientific">uncultured Mycobacteriales bacterium</name>
    <dbReference type="NCBI Taxonomy" id="581187"/>
    <lineage>
        <taxon>Bacteria</taxon>
        <taxon>Bacillati</taxon>
        <taxon>Actinomycetota</taxon>
        <taxon>Actinomycetes</taxon>
        <taxon>Mycobacteriales</taxon>
        <taxon>environmental samples</taxon>
    </lineage>
</organism>
<gene>
    <name evidence="2" type="ORF">AVDCRST_MAG41-3066</name>
</gene>
<feature type="domain" description="NIPSNAP" evidence="1">
    <location>
        <begin position="9"/>
        <end position="103"/>
    </location>
</feature>
<evidence type="ECO:0000259" key="1">
    <source>
        <dbReference type="Pfam" id="PF07978"/>
    </source>
</evidence>
<dbReference type="InterPro" id="IPR011008">
    <property type="entry name" value="Dimeric_a/b-barrel"/>
</dbReference>
<protein>
    <recommendedName>
        <fullName evidence="1">NIPSNAP domain-containing protein</fullName>
    </recommendedName>
</protein>
<dbReference type="AlphaFoldDB" id="A0A6J4J8S7"/>
<dbReference type="Gene3D" id="3.30.70.100">
    <property type="match status" value="1"/>
</dbReference>
<reference evidence="2" key="1">
    <citation type="submission" date="2020-02" db="EMBL/GenBank/DDBJ databases">
        <authorList>
            <person name="Meier V. D."/>
        </authorList>
    </citation>
    <scope>NUCLEOTIDE SEQUENCE</scope>
    <source>
        <strain evidence="2">AVDCRST_MAG41</strain>
    </source>
</reference>
<proteinExistence type="predicted"/>